<keyword evidence="4 5" id="KW-0472">Membrane</keyword>
<keyword evidence="8" id="KW-1185">Reference proteome</keyword>
<dbReference type="EMBL" id="JAVMBO010000007">
    <property type="protein sequence ID" value="MDS1309927.1"/>
    <property type="molecule type" value="Genomic_DNA"/>
</dbReference>
<dbReference type="GO" id="GO:0016874">
    <property type="term" value="F:ligase activity"/>
    <property type="evidence" value="ECO:0007669"/>
    <property type="project" value="UniProtKB-KW"/>
</dbReference>
<gene>
    <name evidence="7" type="ORF">RKA07_07365</name>
</gene>
<accession>A0ABU2HFV3</accession>
<sequence>MGKLALLFFTLFVGGVLAAFLVTPVASVLVYKMVYMVNPDSRWWAASIPGLRYSLIASLTMLFVLGVRYKELSALAPWKEQPVFKWILALLITYLLMINIAIVPALHKQFTIEFVKLIVIIFVAYKLINTEKALDACLWAYILGATYIGYVAHSTGRDGQGRVEGIGMIDTGGDSNGTAAALIPALVLLIHKAWLGNKKVKVAAVICGALIANGVVLINSRGAFLGAVCGGLFFVFYMLFSKYQRKGQRGSAILIILLGIGGALYVADDAFWERMGTLKEVEDGDASGSHRIDFWLATFDMMADNPLGVGINGFVQLSPSYLPDHYFDGRTSGKAVHSTWFQVLSEVGWVGFFILIAMLISTMKQSSRAKIYLLERQNFDAYFKLLSLEGAFYSYLVAASFIDRGRAVTLYWLILLILVAANIYFLRYRRAVRY</sequence>
<evidence type="ECO:0000259" key="6">
    <source>
        <dbReference type="Pfam" id="PF04932"/>
    </source>
</evidence>
<feature type="transmembrane region" description="Helical" evidence="5">
    <location>
        <begin position="176"/>
        <end position="195"/>
    </location>
</feature>
<evidence type="ECO:0000256" key="4">
    <source>
        <dbReference type="ARBA" id="ARBA00023136"/>
    </source>
</evidence>
<dbReference type="PANTHER" id="PTHR37422:SF23">
    <property type="entry name" value="TEICHURONIC ACID BIOSYNTHESIS PROTEIN TUAE"/>
    <property type="match status" value="1"/>
</dbReference>
<feature type="transmembrane region" description="Helical" evidence="5">
    <location>
        <begin position="43"/>
        <end position="65"/>
    </location>
</feature>
<comment type="caution">
    <text evidence="7">The sequence shown here is derived from an EMBL/GenBank/DDBJ whole genome shotgun (WGS) entry which is preliminary data.</text>
</comment>
<evidence type="ECO:0000313" key="7">
    <source>
        <dbReference type="EMBL" id="MDS1309927.1"/>
    </source>
</evidence>
<dbReference type="RefSeq" id="WP_310965990.1">
    <property type="nucleotide sequence ID" value="NZ_JAVMBO010000007.1"/>
</dbReference>
<keyword evidence="7" id="KW-0436">Ligase</keyword>
<evidence type="ECO:0000256" key="5">
    <source>
        <dbReference type="SAM" id="Phobius"/>
    </source>
</evidence>
<dbReference type="InterPro" id="IPR007016">
    <property type="entry name" value="O-antigen_ligase-rel_domated"/>
</dbReference>
<dbReference type="PANTHER" id="PTHR37422">
    <property type="entry name" value="TEICHURONIC ACID BIOSYNTHESIS PROTEIN TUAE"/>
    <property type="match status" value="1"/>
</dbReference>
<feature type="domain" description="O-antigen ligase-related" evidence="6">
    <location>
        <begin position="209"/>
        <end position="356"/>
    </location>
</feature>
<feature type="transmembrane region" description="Helical" evidence="5">
    <location>
        <begin position="340"/>
        <end position="360"/>
    </location>
</feature>
<feature type="transmembrane region" description="Helical" evidence="5">
    <location>
        <begin position="224"/>
        <end position="240"/>
    </location>
</feature>
<organism evidence="7 8">
    <name type="scientific">Marinobacter xiaoshiensis</name>
    <dbReference type="NCBI Taxonomy" id="3073652"/>
    <lineage>
        <taxon>Bacteria</taxon>
        <taxon>Pseudomonadati</taxon>
        <taxon>Pseudomonadota</taxon>
        <taxon>Gammaproteobacteria</taxon>
        <taxon>Pseudomonadales</taxon>
        <taxon>Marinobacteraceae</taxon>
        <taxon>Marinobacter</taxon>
    </lineage>
</organism>
<feature type="transmembrane region" description="Helical" evidence="5">
    <location>
        <begin position="381"/>
        <end position="402"/>
    </location>
</feature>
<evidence type="ECO:0000313" key="8">
    <source>
        <dbReference type="Proteomes" id="UP001267407"/>
    </source>
</evidence>
<comment type="subcellular location">
    <subcellularLocation>
        <location evidence="1">Membrane</location>
        <topology evidence="1">Multi-pass membrane protein</topology>
    </subcellularLocation>
</comment>
<protein>
    <submittedName>
        <fullName evidence="7">O-antigen ligase family protein</fullName>
    </submittedName>
</protein>
<dbReference type="InterPro" id="IPR051533">
    <property type="entry name" value="WaaL-like"/>
</dbReference>
<evidence type="ECO:0000256" key="2">
    <source>
        <dbReference type="ARBA" id="ARBA00022692"/>
    </source>
</evidence>
<feature type="transmembrane region" description="Helical" evidence="5">
    <location>
        <begin position="252"/>
        <end position="272"/>
    </location>
</feature>
<proteinExistence type="predicted"/>
<dbReference type="Pfam" id="PF04932">
    <property type="entry name" value="Wzy_C"/>
    <property type="match status" value="1"/>
</dbReference>
<feature type="transmembrane region" description="Helical" evidence="5">
    <location>
        <begin position="112"/>
        <end position="129"/>
    </location>
</feature>
<dbReference type="Proteomes" id="UP001267407">
    <property type="component" value="Unassembled WGS sequence"/>
</dbReference>
<keyword evidence="3 5" id="KW-1133">Transmembrane helix</keyword>
<feature type="transmembrane region" description="Helical" evidence="5">
    <location>
        <begin position="136"/>
        <end position="156"/>
    </location>
</feature>
<feature type="transmembrane region" description="Helical" evidence="5">
    <location>
        <begin position="408"/>
        <end position="426"/>
    </location>
</feature>
<feature type="transmembrane region" description="Helical" evidence="5">
    <location>
        <begin position="86"/>
        <end position="106"/>
    </location>
</feature>
<reference evidence="7" key="1">
    <citation type="submission" date="2023-09" db="EMBL/GenBank/DDBJ databases">
        <title>Marinobacter sediminicola sp. nov. and Marinobacter maritimum sp. nov., isolated from marine sediment.</title>
        <authorList>
            <person name="An J."/>
        </authorList>
    </citation>
    <scope>NUCLEOTIDE SEQUENCE</scope>
    <source>
        <strain evidence="7">F60267</strain>
    </source>
</reference>
<name>A0ABU2HFV3_9GAMM</name>
<evidence type="ECO:0000256" key="3">
    <source>
        <dbReference type="ARBA" id="ARBA00022989"/>
    </source>
</evidence>
<feature type="transmembrane region" description="Helical" evidence="5">
    <location>
        <begin position="202"/>
        <end position="218"/>
    </location>
</feature>
<evidence type="ECO:0000256" key="1">
    <source>
        <dbReference type="ARBA" id="ARBA00004141"/>
    </source>
</evidence>
<keyword evidence="2 5" id="KW-0812">Transmembrane</keyword>